<feature type="compositionally biased region" description="Basic and acidic residues" evidence="1">
    <location>
        <begin position="390"/>
        <end position="400"/>
    </location>
</feature>
<proteinExistence type="predicted"/>
<feature type="compositionally biased region" description="Low complexity" evidence="1">
    <location>
        <begin position="343"/>
        <end position="365"/>
    </location>
</feature>
<feature type="compositionally biased region" description="Low complexity" evidence="1">
    <location>
        <begin position="464"/>
        <end position="479"/>
    </location>
</feature>
<name>A0AA38PLM7_9AGAR</name>
<feature type="compositionally biased region" description="Polar residues" evidence="1">
    <location>
        <begin position="151"/>
        <end position="180"/>
    </location>
</feature>
<feature type="region of interest" description="Disordered" evidence="1">
    <location>
        <begin position="123"/>
        <end position="184"/>
    </location>
</feature>
<feature type="compositionally biased region" description="Polar residues" evidence="1">
    <location>
        <begin position="644"/>
        <end position="665"/>
    </location>
</feature>
<feature type="region of interest" description="Disordered" evidence="1">
    <location>
        <begin position="644"/>
        <end position="669"/>
    </location>
</feature>
<evidence type="ECO:0000313" key="3">
    <source>
        <dbReference type="Proteomes" id="UP001163846"/>
    </source>
</evidence>
<dbReference type="Gene3D" id="3.10.450.50">
    <property type="match status" value="1"/>
</dbReference>
<feature type="compositionally biased region" description="Polar residues" evidence="1">
    <location>
        <begin position="1"/>
        <end position="31"/>
    </location>
</feature>
<evidence type="ECO:0000313" key="2">
    <source>
        <dbReference type="EMBL" id="KAJ3845208.1"/>
    </source>
</evidence>
<sequence length="1081" mass="118380">MSEANQSFTHWKTNGKSWKPGANQSSSGYATNNNNLSSSSQNNTRNPSRTTWAPYSNSGNRAPEGGYNDSVNRTWPVNGRISEGTVADSHKYKDMERVSQSGMYQDANSQQGLNPYASIRQLREPNTNPVIQGRGGRMNHLPNKPRLRPTESISNRNSLIASGSQSNQASTNLGTSNQTRDNPKTFQRPLGHNHYAKQKQVTYNRNVLPHAEDLQPNEGFTGVKTTITPGVPKVLSTTTSSTAVSFRGTGGRGLRGGRLRPGAWAGRGNWKARDRGFAGHNSSVTSTQPHAQSSASSSSLSPSGPPQDKQSTPHRLPSAALNKALNNQKIIPQKRRKPPSPDPAVSLSLSSSSSMSISPLSSENSGTRNSEKTNYRHLPAGPWKTKRRKAETTDNRERQVSEIIPDESPSLAPEIMEPNDRVVEEGSVDELLDGTNYDQRQRDTFFDTKVKLESSDIDAELVYPSSSPNRRSPSGISSITYPNDANKNASVTPATSTLSVKDEPFDLELPDFAPAQDRPSGTERYHPIPPSCRKFHENGTSASTSSSSLASSRLVANPHYNTARSEYTQRACAELRAKGLIPQRVLWRDDGLCIDWVRSVLRDDKGTAGGRVLEAKGRKKATNSQARLGKDKRTIFDDLISMTDDGSQVKSEPQPEISPSNQSPSEPKPLALPLELDIIDLTVDEIDDTSTSDLADISDTLQADLSTSNIKPSKEDAVVRGVNGYPLHQAFPVNKGKSPVDPHADIIEFDGDAVWSSFIDVDDAGDTEEEIQVQDELVLNHEISNTDMGGRLTSKEHMSKKRSFESVKFTDLPELKRSSQRRPPALEAEQILEARTSDPRSFGVIGPSSTERSAVNLAEKARMEGLAIAFLRRYINSWEYDRASLARAYAPNAIFSCSVILPKASSGKSINESPTHIFASHFASSMSAMNRDSSTSSNLHRGPPVPIQTPTVIMPALLLLDPQRAYTFFPSEGQAEVVYDVLYLGEVGDSSRETVQSGSSSALVYLGVQAELKRKTLEVADDILDVLMSELGQTGLKNRRKNMDEAEVCIGWNFVLSEGDEEDSFALQIVSHQMVIRDRVH</sequence>
<feature type="region of interest" description="Disordered" evidence="1">
    <location>
        <begin position="462"/>
        <end position="494"/>
    </location>
</feature>
<feature type="compositionally biased region" description="Polar residues" evidence="1">
    <location>
        <begin position="480"/>
        <end position="494"/>
    </location>
</feature>
<feature type="compositionally biased region" description="Low complexity" evidence="1">
    <location>
        <begin position="32"/>
        <end position="46"/>
    </location>
</feature>
<dbReference type="AlphaFoldDB" id="A0AA38PLM7"/>
<evidence type="ECO:0000256" key="1">
    <source>
        <dbReference type="SAM" id="MobiDB-lite"/>
    </source>
</evidence>
<reference evidence="2" key="1">
    <citation type="submission" date="2022-08" db="EMBL/GenBank/DDBJ databases">
        <authorList>
            <consortium name="DOE Joint Genome Institute"/>
            <person name="Min B."/>
            <person name="Riley R."/>
            <person name="Sierra-Patev S."/>
            <person name="Naranjo-Ortiz M."/>
            <person name="Looney B."/>
            <person name="Konkel Z."/>
            <person name="Slot J.C."/>
            <person name="Sakamoto Y."/>
            <person name="Steenwyk J.L."/>
            <person name="Rokas A."/>
            <person name="Carro J."/>
            <person name="Camarero S."/>
            <person name="Ferreira P."/>
            <person name="Molpeceres G."/>
            <person name="Ruiz-Duenas F.J."/>
            <person name="Serrano A."/>
            <person name="Henrissat B."/>
            <person name="Drula E."/>
            <person name="Hughes K.W."/>
            <person name="Mata J.L."/>
            <person name="Ishikawa N.K."/>
            <person name="Vargas-Isla R."/>
            <person name="Ushijima S."/>
            <person name="Smith C.A."/>
            <person name="Ahrendt S."/>
            <person name="Andreopoulos W."/>
            <person name="He G."/>
            <person name="Labutti K."/>
            <person name="Lipzen A."/>
            <person name="Ng V."/>
            <person name="Sandor L."/>
            <person name="Barry K."/>
            <person name="Martinez A.T."/>
            <person name="Xiao Y."/>
            <person name="Gibbons J.G."/>
            <person name="Terashima K."/>
            <person name="Hibbett D.S."/>
            <person name="Grigoriev I.V."/>
        </authorList>
    </citation>
    <scope>NUCLEOTIDE SEQUENCE</scope>
    <source>
        <strain evidence="2">TFB9207</strain>
    </source>
</reference>
<accession>A0AA38PLM7</accession>
<gene>
    <name evidence="2" type="ORF">F5878DRAFT_358945</name>
</gene>
<protein>
    <submittedName>
        <fullName evidence="2">Uncharacterized protein</fullName>
    </submittedName>
</protein>
<feature type="region of interest" description="Disordered" evidence="1">
    <location>
        <begin position="242"/>
        <end position="400"/>
    </location>
</feature>
<organism evidence="2 3">
    <name type="scientific">Lentinula raphanica</name>
    <dbReference type="NCBI Taxonomy" id="153919"/>
    <lineage>
        <taxon>Eukaryota</taxon>
        <taxon>Fungi</taxon>
        <taxon>Dikarya</taxon>
        <taxon>Basidiomycota</taxon>
        <taxon>Agaricomycotina</taxon>
        <taxon>Agaricomycetes</taxon>
        <taxon>Agaricomycetidae</taxon>
        <taxon>Agaricales</taxon>
        <taxon>Marasmiineae</taxon>
        <taxon>Omphalotaceae</taxon>
        <taxon>Lentinula</taxon>
    </lineage>
</organism>
<feature type="region of interest" description="Disordered" evidence="1">
    <location>
        <begin position="1"/>
        <end position="77"/>
    </location>
</feature>
<feature type="compositionally biased region" description="Polar residues" evidence="1">
    <location>
        <begin position="47"/>
        <end position="60"/>
    </location>
</feature>
<feature type="compositionally biased region" description="Low complexity" evidence="1">
    <location>
        <begin position="285"/>
        <end position="302"/>
    </location>
</feature>
<comment type="caution">
    <text evidence="2">The sequence shown here is derived from an EMBL/GenBank/DDBJ whole genome shotgun (WGS) entry which is preliminary data.</text>
</comment>
<dbReference type="Proteomes" id="UP001163846">
    <property type="component" value="Unassembled WGS sequence"/>
</dbReference>
<dbReference type="EMBL" id="MU805940">
    <property type="protein sequence ID" value="KAJ3845208.1"/>
    <property type="molecule type" value="Genomic_DNA"/>
</dbReference>
<keyword evidence="3" id="KW-1185">Reference proteome</keyword>